<evidence type="ECO:0000313" key="1">
    <source>
        <dbReference type="EMBL" id="KAL0099861.1"/>
    </source>
</evidence>
<gene>
    <name evidence="1" type="ORF">PUN28_019942</name>
</gene>
<proteinExistence type="predicted"/>
<protein>
    <submittedName>
        <fullName evidence="1">Uncharacterized protein</fullName>
    </submittedName>
</protein>
<organism evidence="1 2">
    <name type="scientific">Cardiocondyla obscurior</name>
    <dbReference type="NCBI Taxonomy" id="286306"/>
    <lineage>
        <taxon>Eukaryota</taxon>
        <taxon>Metazoa</taxon>
        <taxon>Ecdysozoa</taxon>
        <taxon>Arthropoda</taxon>
        <taxon>Hexapoda</taxon>
        <taxon>Insecta</taxon>
        <taxon>Pterygota</taxon>
        <taxon>Neoptera</taxon>
        <taxon>Endopterygota</taxon>
        <taxon>Hymenoptera</taxon>
        <taxon>Apocrita</taxon>
        <taxon>Aculeata</taxon>
        <taxon>Formicoidea</taxon>
        <taxon>Formicidae</taxon>
        <taxon>Myrmicinae</taxon>
        <taxon>Cardiocondyla</taxon>
    </lineage>
</organism>
<sequence>MQGGARPVASSTHLQLKKYLYIYFDIPAYNFLYLSAPASHSSSALRNLFGSGNKVSMTRRTKRAPRKTAASAPRATATTISIPLLVVGGPALLMEIGELIIIRGRLEEPI</sequence>
<name>A0AAW2E865_9HYME</name>
<dbReference type="AlphaFoldDB" id="A0AAW2E865"/>
<dbReference type="Proteomes" id="UP001430953">
    <property type="component" value="Unassembled WGS sequence"/>
</dbReference>
<accession>A0AAW2E865</accession>
<comment type="caution">
    <text evidence="1">The sequence shown here is derived from an EMBL/GenBank/DDBJ whole genome shotgun (WGS) entry which is preliminary data.</text>
</comment>
<dbReference type="EMBL" id="JADYXP020000027">
    <property type="protein sequence ID" value="KAL0099861.1"/>
    <property type="molecule type" value="Genomic_DNA"/>
</dbReference>
<evidence type="ECO:0000313" key="2">
    <source>
        <dbReference type="Proteomes" id="UP001430953"/>
    </source>
</evidence>
<reference evidence="1 2" key="1">
    <citation type="submission" date="2023-03" db="EMBL/GenBank/DDBJ databases">
        <title>High recombination rates correlate with genetic variation in Cardiocondyla obscurior ants.</title>
        <authorList>
            <person name="Errbii M."/>
        </authorList>
    </citation>
    <scope>NUCLEOTIDE SEQUENCE [LARGE SCALE GENOMIC DNA]</scope>
    <source>
        <strain evidence="1">Alpha-2009</strain>
        <tissue evidence="1">Whole body</tissue>
    </source>
</reference>
<keyword evidence="2" id="KW-1185">Reference proteome</keyword>